<comment type="caution">
    <text evidence="1">The sequence shown here is derived from an EMBL/GenBank/DDBJ whole genome shotgun (WGS) entry which is preliminary data.</text>
</comment>
<sequence>MQQDSPKMLHRYSSPIEDDFYSPPPQQYEISPGNHHYHYNNLDHYMDDIDNSSPSPPERHGSRNTLRDRPVNEIRRSRNNMIGNVHNEWLENDYEYSHQSSPRPGMVSLMARPPNTVHNNPRFAFQGRAMEDGCRANAGNFAGPPASSVNSADEPCLNHHNLEGGELDNNPRNAHGLRLHPVSELPDIYRSVFKFGVFNAIQSTCFDKVCQTFNCSTIKIIHSSFTCEIAPTGSGKTVLFELGIVRMLTEAAQKSQSMKCIYVSPTKALCSEKYKEWTSKFGGLGIKTCELTGDTVLFGKGAWGDAKNAQIIVTTAEKWDSLTRNWADHSQILSQIQLFLVDEVHILNESRGSTLEVIVSRMKSRGSAVRFILVSATVPNIEDVANWIGNATSAHRPAQVFQASIFGEEYRPCKLARFVCGVPKPKGQNDFAFAHTLDTRLFSVLQQHSKNKPMLVFCSTRKGTVTTAKYLAKEYEQALKSKQPVPWSPPPHIGQEFQDKELAALAVMGIGVHHAGLNLQDKRLVEELFMKKTISVLLATSTLAVGVNLREVMLKQLNIFVAAHVVVIKGVKVYQGGENKEYSDLDMMQMMGRAGRPQFDTEGIAIVLCETELENKYRSITQGTTMLESSLHTNLIEHFNSEIGLGTITDLDGAKEWLRRSFFYCRIQKNPDHYDIGKNAEETWQDKVDDLVMQSVEKLQETQLINYTVTDGGLSCTEYGDIMSKFYLRRSTMHAIMELPSTANMRDMTYDRIRQHADIRFPVKKVQGTSDKIFLLTQAVLGGLPLGSPEFKSTDSQPSLEAFSVFRHIARIATAVVEVAIIKKNGAQIKYGLMLVRSLHAKAWDDRPIMLKQIENIGDKSLLNVISVKFQILAEHSITTFTKLLKQDPHRIETLLNRRSPFGHEILAAARDFPQYFLSVRETDIIPSNGEDPVEVQLTIECGVSQDDGASKVKTKKHKGRGLDMTTVLTVTSDLLFIDFRRIATKALKEKKTFSVCAQLTKPSQTVSVIISSERDLEGLDDCPDFWDMGIDEEVNKIPLKDLTQNKTTNTERKVQNTISSSSANQPSDQRQPTKRPDGKYNCNHLCKDKSTCRHLCCRDGLPDPPRSSKKQHATSDANVSETSQALDNKPTQVFHLSDNPSLKKQKKTKIDQAMQQLVNLHKNAGTDRKIKLPQGRRLKVDNHKLLTDKQKRIPNFDLELATLRCSASPSTKIQSDIVSDDDDLLTITELLDVGKASHSDTNYSNSEMDALIRDLPLDEIDVDDIPKTSVVPSHKRPHSPILEVSYSFDQGDQPPSKRSRNNNKTNDGYFGAPSNLLNKKRLSPIPKAKNHVPLFFSSPTDKDGRNSQNRCDSKQASQPQNPDEFYLDETCFDIISNASDSDIERSSPTFVDDYRKDDAPPIKCGVKFSDKGSGLGSRYPWLNTSAASGVSCSKPVKTHYPQIGYDPKPVESSNNSTMPVLTDNIPEVQSDDKAQSKQECDDPLAEFERWLASGAVDIID</sequence>
<reference evidence="1" key="1">
    <citation type="journal article" date="2021" name="New Phytol.">
        <title>Evolutionary innovations through gain and loss of genes in the ectomycorrhizal Boletales.</title>
        <authorList>
            <person name="Wu G."/>
            <person name="Miyauchi S."/>
            <person name="Morin E."/>
            <person name="Kuo A."/>
            <person name="Drula E."/>
            <person name="Varga T."/>
            <person name="Kohler A."/>
            <person name="Feng B."/>
            <person name="Cao Y."/>
            <person name="Lipzen A."/>
            <person name="Daum C."/>
            <person name="Hundley H."/>
            <person name="Pangilinan J."/>
            <person name="Johnson J."/>
            <person name="Barry K."/>
            <person name="LaButti K."/>
            <person name="Ng V."/>
            <person name="Ahrendt S."/>
            <person name="Min B."/>
            <person name="Choi I.G."/>
            <person name="Park H."/>
            <person name="Plett J.M."/>
            <person name="Magnuson J."/>
            <person name="Spatafora J.W."/>
            <person name="Nagy L.G."/>
            <person name="Henrissat B."/>
            <person name="Grigoriev I.V."/>
            <person name="Yang Z.L."/>
            <person name="Xu J."/>
            <person name="Martin F.M."/>
        </authorList>
    </citation>
    <scope>NUCLEOTIDE SEQUENCE</scope>
    <source>
        <strain evidence="1">ATCC 28755</strain>
    </source>
</reference>
<evidence type="ECO:0000313" key="1">
    <source>
        <dbReference type="EMBL" id="KAH7911400.1"/>
    </source>
</evidence>
<dbReference type="Proteomes" id="UP000790377">
    <property type="component" value="Unassembled WGS sequence"/>
</dbReference>
<accession>A0ACB8ADC7</accession>
<evidence type="ECO:0000313" key="2">
    <source>
        <dbReference type="Proteomes" id="UP000790377"/>
    </source>
</evidence>
<dbReference type="EMBL" id="MU267679">
    <property type="protein sequence ID" value="KAH7911400.1"/>
    <property type="molecule type" value="Genomic_DNA"/>
</dbReference>
<protein>
    <submittedName>
        <fullName evidence="1">Uncharacterized protein</fullName>
    </submittedName>
</protein>
<keyword evidence="2" id="KW-1185">Reference proteome</keyword>
<proteinExistence type="predicted"/>
<gene>
    <name evidence="1" type="ORF">BJ138DRAFT_1238398</name>
</gene>
<organism evidence="1 2">
    <name type="scientific">Hygrophoropsis aurantiaca</name>
    <dbReference type="NCBI Taxonomy" id="72124"/>
    <lineage>
        <taxon>Eukaryota</taxon>
        <taxon>Fungi</taxon>
        <taxon>Dikarya</taxon>
        <taxon>Basidiomycota</taxon>
        <taxon>Agaricomycotina</taxon>
        <taxon>Agaricomycetes</taxon>
        <taxon>Agaricomycetidae</taxon>
        <taxon>Boletales</taxon>
        <taxon>Coniophorineae</taxon>
        <taxon>Hygrophoropsidaceae</taxon>
        <taxon>Hygrophoropsis</taxon>
    </lineage>
</organism>
<name>A0ACB8ADC7_9AGAM</name>